<dbReference type="PANTHER" id="PTHR38773:SF1">
    <property type="entry name" value="PROTEIN SPRT"/>
    <property type="match status" value="1"/>
</dbReference>
<feature type="binding site" evidence="7">
    <location>
        <position position="74"/>
    </location>
    <ligand>
        <name>Zn(2+)</name>
        <dbReference type="ChEBI" id="CHEBI:29105"/>
    </ligand>
</feature>
<dbReference type="SMART" id="SM00731">
    <property type="entry name" value="SprT"/>
    <property type="match status" value="1"/>
</dbReference>
<evidence type="ECO:0000256" key="5">
    <source>
        <dbReference type="ARBA" id="ARBA00022723"/>
    </source>
</evidence>
<dbReference type="InterPro" id="IPR035240">
    <property type="entry name" value="SprT_Zn_ribbon"/>
</dbReference>
<reference evidence="9" key="1">
    <citation type="submission" date="2022-02" db="EMBL/GenBank/DDBJ databases">
        <title>Vibrio sp. nov., a new bacterium isolated from Bohai sea, China.</title>
        <authorList>
            <person name="Yuan Y."/>
        </authorList>
    </citation>
    <scope>NUCLEOTIDE SEQUENCE</scope>
    <source>
        <strain evidence="9">DBSS07</strain>
    </source>
</reference>
<evidence type="ECO:0000259" key="8">
    <source>
        <dbReference type="SMART" id="SM00731"/>
    </source>
</evidence>
<organism evidence="9 10">
    <name type="scientific">Vibrio paucivorans</name>
    <dbReference type="NCBI Taxonomy" id="2829489"/>
    <lineage>
        <taxon>Bacteria</taxon>
        <taxon>Pseudomonadati</taxon>
        <taxon>Pseudomonadota</taxon>
        <taxon>Gammaproteobacteria</taxon>
        <taxon>Vibrionales</taxon>
        <taxon>Vibrionaceae</taxon>
        <taxon>Vibrio</taxon>
    </lineage>
</organism>
<comment type="similarity">
    <text evidence="2 7">Belongs to the SprT family.</text>
</comment>
<name>A0A9X3CH40_9VIBR</name>
<keyword evidence="4 7" id="KW-0963">Cytoplasm</keyword>
<evidence type="ECO:0000256" key="1">
    <source>
        <dbReference type="ARBA" id="ARBA00004496"/>
    </source>
</evidence>
<dbReference type="AlphaFoldDB" id="A0A9X3CH40"/>
<dbReference type="Pfam" id="PF17283">
    <property type="entry name" value="Zn_ribbon_SprT"/>
    <property type="match status" value="1"/>
</dbReference>
<feature type="active site" evidence="7">
    <location>
        <position position="75"/>
    </location>
</feature>
<evidence type="ECO:0000256" key="4">
    <source>
        <dbReference type="ARBA" id="ARBA00022490"/>
    </source>
</evidence>
<dbReference type="HAMAP" id="MF_00746">
    <property type="entry name" value="SprT"/>
    <property type="match status" value="1"/>
</dbReference>
<evidence type="ECO:0000256" key="6">
    <source>
        <dbReference type="ARBA" id="ARBA00022833"/>
    </source>
</evidence>
<keyword evidence="6 7" id="KW-0862">Zinc</keyword>
<dbReference type="PANTHER" id="PTHR38773">
    <property type="entry name" value="PROTEIN SPRT"/>
    <property type="match status" value="1"/>
</dbReference>
<dbReference type="GO" id="GO:0008270">
    <property type="term" value="F:zinc ion binding"/>
    <property type="evidence" value="ECO:0007669"/>
    <property type="project" value="UniProtKB-UniRule"/>
</dbReference>
<evidence type="ECO:0000313" key="9">
    <source>
        <dbReference type="EMBL" id="MCW8335738.1"/>
    </source>
</evidence>
<feature type="domain" description="SprT-like" evidence="8">
    <location>
        <begin position="12"/>
        <end position="161"/>
    </location>
</feature>
<feature type="binding site" evidence="7">
    <location>
        <position position="78"/>
    </location>
    <ligand>
        <name>Zn(2+)</name>
        <dbReference type="ChEBI" id="CHEBI:29105"/>
    </ligand>
</feature>
<dbReference type="Pfam" id="PF10263">
    <property type="entry name" value="SprT-like"/>
    <property type="match status" value="1"/>
</dbReference>
<dbReference type="GO" id="GO:0008237">
    <property type="term" value="F:metallopeptidase activity"/>
    <property type="evidence" value="ECO:0007669"/>
    <property type="project" value="UniProtKB-KW"/>
</dbReference>
<comment type="cofactor">
    <cofactor evidence="7">
        <name>Zn(2+)</name>
        <dbReference type="ChEBI" id="CHEBI:29105"/>
    </cofactor>
    <text evidence="7">Binds 1 zinc ion.</text>
</comment>
<dbReference type="GO" id="GO:0005737">
    <property type="term" value="C:cytoplasm"/>
    <property type="evidence" value="ECO:0007669"/>
    <property type="project" value="UniProtKB-SubCell"/>
</dbReference>
<accession>A0A9X3CH40</accession>
<gene>
    <name evidence="7" type="primary">sprT</name>
    <name evidence="9" type="ORF">MD483_18160</name>
</gene>
<evidence type="ECO:0000256" key="7">
    <source>
        <dbReference type="HAMAP-Rule" id="MF_00746"/>
    </source>
</evidence>
<keyword evidence="9" id="KW-0378">Hydrolase</keyword>
<dbReference type="RefSeq" id="WP_265688834.1">
    <property type="nucleotide sequence ID" value="NZ_JAKRRX010000137.1"/>
</dbReference>
<keyword evidence="9" id="KW-0645">Protease</keyword>
<proteinExistence type="inferred from homology"/>
<evidence type="ECO:0000256" key="3">
    <source>
        <dbReference type="ARBA" id="ARBA00020082"/>
    </source>
</evidence>
<dbReference type="NCBIfam" id="NF003421">
    <property type="entry name" value="PRK04860.1"/>
    <property type="match status" value="1"/>
</dbReference>
<keyword evidence="9" id="KW-0482">Metalloprotease</keyword>
<protein>
    <recommendedName>
        <fullName evidence="3 7">Protein SprT</fullName>
    </recommendedName>
</protein>
<dbReference type="Proteomes" id="UP001155586">
    <property type="component" value="Unassembled WGS sequence"/>
</dbReference>
<keyword evidence="5 7" id="KW-0479">Metal-binding</keyword>
<evidence type="ECO:0000256" key="2">
    <source>
        <dbReference type="ARBA" id="ARBA00006591"/>
    </source>
</evidence>
<evidence type="ECO:0000313" key="10">
    <source>
        <dbReference type="Proteomes" id="UP001155586"/>
    </source>
</evidence>
<comment type="subcellular location">
    <subcellularLocation>
        <location evidence="1 7">Cytoplasm</location>
    </subcellularLocation>
</comment>
<sequence length="166" mass="19331">MIDFELNYRAQVQLKQCIDKASQYFQTHFETPSLSYKLRGKTAGKAYLQLWEVRLNPVLFTENQAAFIEQVIPHEVAHLIVHKIYGRVRPHGKEWQQIMRSVFGVSPDTTHQFDIASVQGKTFAYSCGCSEYPLSIRRHNKVMRRQASYRCQQCKQTLTFTGQQLS</sequence>
<dbReference type="InterPro" id="IPR023483">
    <property type="entry name" value="Uncharacterised_SprT"/>
</dbReference>
<dbReference type="EMBL" id="JAKRRX010000137">
    <property type="protein sequence ID" value="MCW8335738.1"/>
    <property type="molecule type" value="Genomic_DNA"/>
</dbReference>
<keyword evidence="10" id="KW-1185">Reference proteome</keyword>
<dbReference type="GO" id="GO:0006950">
    <property type="term" value="P:response to stress"/>
    <property type="evidence" value="ECO:0007669"/>
    <property type="project" value="UniProtKB-ARBA"/>
</dbReference>
<comment type="caution">
    <text evidence="9">The sequence shown here is derived from an EMBL/GenBank/DDBJ whole genome shotgun (WGS) entry which is preliminary data.</text>
</comment>
<dbReference type="InterPro" id="IPR006640">
    <property type="entry name" value="SprT-like_domain"/>
</dbReference>